<feature type="transmembrane region" description="Helical" evidence="1">
    <location>
        <begin position="53"/>
        <end position="75"/>
    </location>
</feature>
<dbReference type="AlphaFoldDB" id="A0A1Y5PFV9"/>
<protein>
    <recommendedName>
        <fullName evidence="5">Transmembrane protein</fullName>
    </recommendedName>
</protein>
<feature type="transmembrane region" description="Helical" evidence="1">
    <location>
        <begin position="21"/>
        <end position="41"/>
    </location>
</feature>
<evidence type="ECO:0000259" key="3">
    <source>
        <dbReference type="Pfam" id="PF15420"/>
    </source>
</evidence>
<accession>A0A1Y5PFV9</accession>
<sequence length="580" mass="62818">MNASPCPAPVQSEGAGSKRGSITVVGLDLFGLAFALFFFAWSLSPSLLPRDWLFQGIVSGITSVTGYGAGLLVVFPVRRWIEPLVLWCSQQRTFQVVADVVGVVLALTTVVATLLVAGNWQRDIDTLMGMPPMVTVAYLRTGLISVAIFVTVLVLSRGLRRVARRIARLLSERLHMPTTLAHAFAPVVVAVAVALFVNEVLLTGSSEAARRVFGALNNSTQQGVVQPAEAERSGSPASAARWNTLGLQGRSFVDGGLRSAELAKINGAPAREPIRVYAGLQSAPDTAARVKMILDELDRTKAWERQILVVVGTTGTGWVNPVAAESIELMYNGNSAIAAMQYSFLPSWISFLVDRSAAAAAGEALINAVHQRWSMMPESRRPRLVIFGESLGSQSAEAAYGDLPDLRRSVDGALFVGPPNSNRLWRDIEDRRDPGTPEVLPTYAGGLIARFASNRNNLAVAETNSPHTTAGPWPQPHVLYLQHASDPIVWWSPKLLWSRPDWLAEAPGPDRIGAMRWYPIVTFWQVTADLMRAQSQPPGYGHNYDDLIPYALAAVAAPPGWTPADTQRISEAVAVMPPNR</sequence>
<feature type="transmembrane region" description="Helical" evidence="1">
    <location>
        <begin position="96"/>
        <end position="117"/>
    </location>
</feature>
<evidence type="ECO:0000259" key="2">
    <source>
        <dbReference type="Pfam" id="PF10081"/>
    </source>
</evidence>
<dbReference type="InterPro" id="IPR027787">
    <property type="entry name" value="Alpha/beta-hydrolase_catalytic"/>
</dbReference>
<dbReference type="InterPro" id="IPR027788">
    <property type="entry name" value="Alpha/beta-hydrolase_N_dom"/>
</dbReference>
<keyword evidence="1" id="KW-0812">Transmembrane</keyword>
<reference evidence="4" key="1">
    <citation type="submission" date="2016-03" db="EMBL/GenBank/DDBJ databases">
        <authorList>
            <person name="Ploux O."/>
        </authorList>
    </citation>
    <scope>NUCLEOTIDE SEQUENCE</scope>
    <source>
        <strain evidence="4">UC10</strain>
    </source>
</reference>
<dbReference type="Pfam" id="PF15420">
    <property type="entry name" value="Abhydrolase_9_N"/>
    <property type="match status" value="1"/>
</dbReference>
<evidence type="ECO:0000313" key="4">
    <source>
        <dbReference type="EMBL" id="SBS77513.1"/>
    </source>
</evidence>
<dbReference type="EMBL" id="FLQS01000039">
    <property type="protein sequence ID" value="SBS77513.1"/>
    <property type="molecule type" value="Genomic_DNA"/>
</dbReference>
<feature type="transmembrane region" description="Helical" evidence="1">
    <location>
        <begin position="180"/>
        <end position="197"/>
    </location>
</feature>
<feature type="transmembrane region" description="Helical" evidence="1">
    <location>
        <begin position="137"/>
        <end position="159"/>
    </location>
</feature>
<evidence type="ECO:0008006" key="5">
    <source>
        <dbReference type="Google" id="ProtNLM"/>
    </source>
</evidence>
<organism evidence="4">
    <name type="scientific">uncultured Mycobacterium sp</name>
    <dbReference type="NCBI Taxonomy" id="171292"/>
    <lineage>
        <taxon>Bacteria</taxon>
        <taxon>Bacillati</taxon>
        <taxon>Actinomycetota</taxon>
        <taxon>Actinomycetes</taxon>
        <taxon>Mycobacteriales</taxon>
        <taxon>Mycobacteriaceae</taxon>
        <taxon>Mycobacterium</taxon>
        <taxon>environmental samples</taxon>
    </lineage>
</organism>
<dbReference type="Pfam" id="PF10081">
    <property type="entry name" value="Abhydrolase_9"/>
    <property type="match status" value="1"/>
</dbReference>
<feature type="domain" description="Alpha/beta-hydrolase catalytic" evidence="2">
    <location>
        <begin position="274"/>
        <end position="569"/>
    </location>
</feature>
<proteinExistence type="predicted"/>
<feature type="domain" description="Alpha/beta-hydrolase N-terminal" evidence="3">
    <location>
        <begin position="43"/>
        <end position="256"/>
    </location>
</feature>
<gene>
    <name evidence="4" type="ORF">MHPYR_440025</name>
</gene>
<evidence type="ECO:0000256" key="1">
    <source>
        <dbReference type="SAM" id="Phobius"/>
    </source>
</evidence>
<keyword evidence="1" id="KW-1133">Transmembrane helix</keyword>
<name>A0A1Y5PFV9_9MYCO</name>
<keyword evidence="1" id="KW-0472">Membrane</keyword>